<keyword evidence="8" id="KW-0479">Metal-binding</keyword>
<dbReference type="RefSeq" id="WP_188960434.1">
    <property type="nucleotide sequence ID" value="NZ_BMOE01000001.1"/>
</dbReference>
<dbReference type="CDD" id="cd01580">
    <property type="entry name" value="AcnA_IRP_Swivel"/>
    <property type="match status" value="1"/>
</dbReference>
<evidence type="ECO:0000256" key="4">
    <source>
        <dbReference type="ARBA" id="ARBA00005026"/>
    </source>
</evidence>
<evidence type="ECO:0000256" key="11">
    <source>
        <dbReference type="ARBA" id="ARBA00023014"/>
    </source>
</evidence>
<comment type="subunit">
    <text evidence="6">Monomer.</text>
</comment>
<dbReference type="FunFam" id="3.30.499.10:FF:000002">
    <property type="entry name" value="Aconitate hydratase"/>
    <property type="match status" value="1"/>
</dbReference>
<evidence type="ECO:0000256" key="1">
    <source>
        <dbReference type="ARBA" id="ARBA00000118"/>
    </source>
</evidence>
<keyword evidence="18" id="KW-1185">Reference proteome</keyword>
<dbReference type="SUPFAM" id="SSF52016">
    <property type="entry name" value="LeuD/IlvD-like"/>
    <property type="match status" value="1"/>
</dbReference>
<comment type="function">
    <text evidence="14">Catalyzes the isomerization of citrate to isocitrate via cis-aconitate.</text>
</comment>
<dbReference type="Proteomes" id="UP000635726">
    <property type="component" value="Unassembled WGS sequence"/>
</dbReference>
<dbReference type="InterPro" id="IPR044137">
    <property type="entry name" value="AcnA_IRP_Swivel"/>
</dbReference>
<dbReference type="NCBIfam" id="TIGR01341">
    <property type="entry name" value="aconitase_1"/>
    <property type="match status" value="1"/>
</dbReference>
<comment type="catalytic activity">
    <reaction evidence="1">
        <text>(2S,3R)-3-hydroxybutane-1,2,3-tricarboxylate = 2-methyl-cis-aconitate + H2O</text>
        <dbReference type="Rhea" id="RHEA:17941"/>
        <dbReference type="ChEBI" id="CHEBI:15377"/>
        <dbReference type="ChEBI" id="CHEBI:57429"/>
        <dbReference type="ChEBI" id="CHEBI:57872"/>
        <dbReference type="EC" id="4.2.1.99"/>
    </reaction>
</comment>
<dbReference type="GO" id="GO:0046872">
    <property type="term" value="F:metal ion binding"/>
    <property type="evidence" value="ECO:0007669"/>
    <property type="project" value="UniProtKB-KW"/>
</dbReference>
<comment type="pathway">
    <text evidence="4">Organic acid metabolism; propanoate degradation.</text>
</comment>
<dbReference type="GO" id="GO:0047456">
    <property type="term" value="F:2-methylisocitrate dehydratase activity"/>
    <property type="evidence" value="ECO:0007669"/>
    <property type="project" value="UniProtKB-EC"/>
</dbReference>
<evidence type="ECO:0000256" key="6">
    <source>
        <dbReference type="ARBA" id="ARBA00011245"/>
    </source>
</evidence>
<dbReference type="InterPro" id="IPR015928">
    <property type="entry name" value="Aconitase/3IPM_dehydase_swvl"/>
</dbReference>
<evidence type="ECO:0000256" key="13">
    <source>
        <dbReference type="ARBA" id="ARBA00023501"/>
    </source>
</evidence>
<dbReference type="InterPro" id="IPR006249">
    <property type="entry name" value="Aconitase/IRP2"/>
</dbReference>
<evidence type="ECO:0000256" key="5">
    <source>
        <dbReference type="ARBA" id="ARBA00007185"/>
    </source>
</evidence>
<keyword evidence="9" id="KW-0694">RNA-binding</keyword>
<dbReference type="FunFam" id="3.30.499.10:FF:000020">
    <property type="entry name" value="Aconitate hydratase A"/>
    <property type="match status" value="1"/>
</dbReference>
<dbReference type="FunFam" id="3.20.19.10:FF:000001">
    <property type="entry name" value="Aconitate hydratase"/>
    <property type="match status" value="1"/>
</dbReference>
<dbReference type="InterPro" id="IPR036008">
    <property type="entry name" value="Aconitase_4Fe-4S_dom"/>
</dbReference>
<dbReference type="InterPro" id="IPR000573">
    <property type="entry name" value="AconitaseA/IPMdHydase_ssu_swvl"/>
</dbReference>
<dbReference type="PRINTS" id="PR00415">
    <property type="entry name" value="ACONITASE"/>
</dbReference>
<dbReference type="SUPFAM" id="SSF53732">
    <property type="entry name" value="Aconitase iron-sulfur domain"/>
    <property type="match status" value="1"/>
</dbReference>
<keyword evidence="14" id="KW-0004">4Fe-4S</keyword>
<dbReference type="InterPro" id="IPR001030">
    <property type="entry name" value="Acoase/IPM_deHydtase_lsu_aba"/>
</dbReference>
<organism evidence="17 18">
    <name type="scientific">Deinococcus aquiradiocola</name>
    <dbReference type="NCBI Taxonomy" id="393059"/>
    <lineage>
        <taxon>Bacteria</taxon>
        <taxon>Thermotogati</taxon>
        <taxon>Deinococcota</taxon>
        <taxon>Deinococci</taxon>
        <taxon>Deinococcales</taxon>
        <taxon>Deinococcaceae</taxon>
        <taxon>Deinococcus</taxon>
    </lineage>
</organism>
<dbReference type="EMBL" id="BMOE01000001">
    <property type="protein sequence ID" value="GGJ62328.1"/>
    <property type="molecule type" value="Genomic_DNA"/>
</dbReference>
<dbReference type="CDD" id="cd01586">
    <property type="entry name" value="AcnA_IRP"/>
    <property type="match status" value="1"/>
</dbReference>
<evidence type="ECO:0000259" key="15">
    <source>
        <dbReference type="Pfam" id="PF00330"/>
    </source>
</evidence>
<keyword evidence="10 14" id="KW-0408">Iron</keyword>
<sequence length="909" mass="97992">MTQNTNAQNLFGARDVLTENAGQKVYYYRLDKLKDLGHDIDRLPVSVKVLLESVLREANDYDVRQEDVKAVANWQPQPGEIEIPFKPARVILQDFTGVPAVVDLAAMRTAMVALGGDPKKINPLIPVDLVIDHSVQVDEYGTDKALLDNMALEFERNNERYEFLRWGQQAFDNFGVVPPASGIVHQVNLEYLAKGVQSRPEDDGVVVYPDSLVGTDSHTTMINGIGIVGWGVGGIEAEAVMLGQPIYMLMPEVVGFKVTGAPREGVTATDVALTVTEMLRKAGVVGKFVEFYGAGLSNMTLPDRATIANMAPEYGATMGFFPVDDEALRYLRRTGRLPHEVELVETYYKAQNMFRTDETPDPVFTSTIELDLGTVVPSLSGPKRPQDRVSLTDMKQVYQEALTAPVKARGFELPGSALANTGTITGTDHKIGHGAVVLAAITSCTNTSNPSVLIAAGLVAKKAVELGLDSKPWVKTSLAPGSRVVTEYLEAAGLQTYLDRIGFNTVGYGCTTCIGNSGPLPEPTVDAIKEGDLVAASVLSGNRNFEGRINPYIRANYLASPPLVVAYALAGTVDKDLSTEAIGTGKDGQPVYLKDLWPSNAEIQEVMDAAINADMFARVYNGIEQSNAQWNAIPVSGGDLYAWNEDSTYIQNPPFFDNLAGGPSEIVDIRGARALVKVSDSVTTDHISPAGSFGAGSAAGKYLLERGVPQRDFNSYGSRRGNDRIMTRGTFANIRLKNQLAPGTEGGVTTDYTTGEVTSIYDASLNYKAAGIPLVVLAGKDYGMGSSRDWAAKGTFLLGVKAVIAESFERIHRSNLVGMGVLPLQYKDGQNADTLGLTGEETFDFILPSGLKPREDVTVRVTAPGGQTREFTAMCRIDTPVEIDYYKNGGILQTVLRGILAKSQGEVKA</sequence>
<keyword evidence="11 14" id="KW-0411">Iron-sulfur</keyword>
<dbReference type="PROSITE" id="PS00450">
    <property type="entry name" value="ACONITASE_1"/>
    <property type="match status" value="1"/>
</dbReference>
<dbReference type="GO" id="GO:0006099">
    <property type="term" value="P:tricarboxylic acid cycle"/>
    <property type="evidence" value="ECO:0007669"/>
    <property type="project" value="UniProtKB-KW"/>
</dbReference>
<feature type="domain" description="Aconitase A/isopropylmalate dehydratase small subunit swivel" evidence="16">
    <location>
        <begin position="701"/>
        <end position="828"/>
    </location>
</feature>
<dbReference type="Pfam" id="PF00694">
    <property type="entry name" value="Aconitase_C"/>
    <property type="match status" value="1"/>
</dbReference>
<reference evidence="17" key="1">
    <citation type="journal article" date="2014" name="Int. J. Syst. Evol. Microbiol.">
        <title>Complete genome sequence of Corynebacterium casei LMG S-19264T (=DSM 44701T), isolated from a smear-ripened cheese.</title>
        <authorList>
            <consortium name="US DOE Joint Genome Institute (JGI-PGF)"/>
            <person name="Walter F."/>
            <person name="Albersmeier A."/>
            <person name="Kalinowski J."/>
            <person name="Ruckert C."/>
        </authorList>
    </citation>
    <scope>NUCLEOTIDE SEQUENCE</scope>
    <source>
        <strain evidence="17">JCM 14371</strain>
    </source>
</reference>
<dbReference type="Pfam" id="PF00330">
    <property type="entry name" value="Aconitase"/>
    <property type="match status" value="1"/>
</dbReference>
<keyword evidence="7" id="KW-0816">Tricarboxylic acid cycle</keyword>
<comment type="caution">
    <text evidence="17">The sequence shown here is derived from an EMBL/GenBank/DDBJ whole genome shotgun (WGS) entry which is preliminary data.</text>
</comment>
<dbReference type="InterPro" id="IPR018136">
    <property type="entry name" value="Aconitase_4Fe-4S_BS"/>
</dbReference>
<evidence type="ECO:0000313" key="18">
    <source>
        <dbReference type="Proteomes" id="UP000635726"/>
    </source>
</evidence>
<dbReference type="NCBIfam" id="NF006757">
    <property type="entry name" value="PRK09277.1"/>
    <property type="match status" value="1"/>
</dbReference>
<dbReference type="PANTHER" id="PTHR11670">
    <property type="entry name" value="ACONITASE/IRON-RESPONSIVE ELEMENT FAMILY MEMBER"/>
    <property type="match status" value="1"/>
</dbReference>
<gene>
    <name evidence="17" type="primary">acn</name>
    <name evidence="17" type="ORF">GCM10008939_02720</name>
</gene>
<evidence type="ECO:0000256" key="14">
    <source>
        <dbReference type="RuleBase" id="RU361275"/>
    </source>
</evidence>
<dbReference type="GO" id="GO:0051539">
    <property type="term" value="F:4 iron, 4 sulfur cluster binding"/>
    <property type="evidence" value="ECO:0007669"/>
    <property type="project" value="UniProtKB-KW"/>
</dbReference>
<comment type="similarity">
    <text evidence="5 14">Belongs to the aconitase/IPM isomerase family.</text>
</comment>
<evidence type="ECO:0000256" key="8">
    <source>
        <dbReference type="ARBA" id="ARBA00022723"/>
    </source>
</evidence>
<evidence type="ECO:0000256" key="10">
    <source>
        <dbReference type="ARBA" id="ARBA00023004"/>
    </source>
</evidence>
<evidence type="ECO:0000256" key="2">
    <source>
        <dbReference type="ARBA" id="ARBA00001966"/>
    </source>
</evidence>
<reference evidence="17" key="2">
    <citation type="submission" date="2020-09" db="EMBL/GenBank/DDBJ databases">
        <authorList>
            <person name="Sun Q."/>
            <person name="Ohkuma M."/>
        </authorList>
    </citation>
    <scope>NUCLEOTIDE SEQUENCE</scope>
    <source>
        <strain evidence="17">JCM 14371</strain>
    </source>
</reference>
<feature type="domain" description="Aconitase/3-isopropylmalate dehydratase large subunit alpha/beta/alpha" evidence="15">
    <location>
        <begin position="79"/>
        <end position="571"/>
    </location>
</feature>
<keyword evidence="12 14" id="KW-0456">Lyase</keyword>
<evidence type="ECO:0000256" key="7">
    <source>
        <dbReference type="ARBA" id="ARBA00022532"/>
    </source>
</evidence>
<dbReference type="GO" id="GO:0003994">
    <property type="term" value="F:aconitate hydratase activity"/>
    <property type="evidence" value="ECO:0007669"/>
    <property type="project" value="UniProtKB-EC"/>
</dbReference>
<dbReference type="Gene3D" id="3.30.499.10">
    <property type="entry name" value="Aconitase, domain 3"/>
    <property type="match status" value="2"/>
</dbReference>
<comment type="catalytic activity">
    <reaction evidence="13 14">
        <text>citrate = D-threo-isocitrate</text>
        <dbReference type="Rhea" id="RHEA:10336"/>
        <dbReference type="ChEBI" id="CHEBI:15562"/>
        <dbReference type="ChEBI" id="CHEBI:16947"/>
        <dbReference type="EC" id="4.2.1.3"/>
    </reaction>
</comment>
<dbReference type="InterPro" id="IPR015931">
    <property type="entry name" value="Acnase/IPM_dHydase_lsu_aba_1/3"/>
</dbReference>
<dbReference type="NCBIfam" id="NF009520">
    <property type="entry name" value="PRK12881.1"/>
    <property type="match status" value="1"/>
</dbReference>
<evidence type="ECO:0000256" key="12">
    <source>
        <dbReference type="ARBA" id="ARBA00023239"/>
    </source>
</evidence>
<comment type="cofactor">
    <cofactor evidence="2">
        <name>[4Fe-4S] cluster</name>
        <dbReference type="ChEBI" id="CHEBI:49883"/>
    </cofactor>
</comment>
<evidence type="ECO:0000256" key="3">
    <source>
        <dbReference type="ARBA" id="ARBA00004717"/>
    </source>
</evidence>
<dbReference type="GO" id="GO:0003723">
    <property type="term" value="F:RNA binding"/>
    <property type="evidence" value="ECO:0007669"/>
    <property type="project" value="UniProtKB-KW"/>
</dbReference>
<comment type="pathway">
    <text evidence="3">Carbohydrate metabolism; tricarboxylic acid cycle; isocitrate from oxaloacetate: step 2/2.</text>
</comment>
<evidence type="ECO:0000259" key="16">
    <source>
        <dbReference type="Pfam" id="PF00694"/>
    </source>
</evidence>
<protein>
    <recommendedName>
        <fullName evidence="14">Aconitate hydratase</fullName>
        <shortName evidence="14">Aconitase</shortName>
        <ecNumber evidence="14">4.2.1.3</ecNumber>
    </recommendedName>
</protein>
<proteinExistence type="inferred from homology"/>
<evidence type="ECO:0000313" key="17">
    <source>
        <dbReference type="EMBL" id="GGJ62328.1"/>
    </source>
</evidence>
<dbReference type="Gene3D" id="6.10.190.10">
    <property type="match status" value="1"/>
</dbReference>
<evidence type="ECO:0000256" key="9">
    <source>
        <dbReference type="ARBA" id="ARBA00022884"/>
    </source>
</evidence>
<dbReference type="PROSITE" id="PS01244">
    <property type="entry name" value="ACONITASE_2"/>
    <property type="match status" value="1"/>
</dbReference>
<accession>A0A917UJG7</accession>
<dbReference type="AlphaFoldDB" id="A0A917UJG7"/>
<dbReference type="Gene3D" id="3.20.19.10">
    <property type="entry name" value="Aconitase, domain 4"/>
    <property type="match status" value="1"/>
</dbReference>
<dbReference type="EC" id="4.2.1.3" evidence="14"/>
<name>A0A917UJG7_9DEIO</name>